<protein>
    <recommendedName>
        <fullName evidence="1">Ubiquinone biosynthesis accessory factor UbiJ</fullName>
    </recommendedName>
</protein>
<gene>
    <name evidence="1" type="primary">ubiJ</name>
    <name evidence="3" type="ORF">HUK38_04320</name>
</gene>
<accession>A0A839H6Y0</accession>
<organism evidence="3 4">
    <name type="scientific">Thiospirillum jenense</name>
    <dbReference type="NCBI Taxonomy" id="1653858"/>
    <lineage>
        <taxon>Bacteria</taxon>
        <taxon>Pseudomonadati</taxon>
        <taxon>Pseudomonadota</taxon>
        <taxon>Gammaproteobacteria</taxon>
        <taxon>Chromatiales</taxon>
        <taxon>Chromatiaceae</taxon>
        <taxon>Thiospirillum</taxon>
    </lineage>
</organism>
<evidence type="ECO:0000259" key="2">
    <source>
        <dbReference type="Pfam" id="PF02036"/>
    </source>
</evidence>
<dbReference type="HAMAP" id="MF_02215">
    <property type="entry name" value="UbiJ"/>
    <property type="match status" value="1"/>
</dbReference>
<dbReference type="PANTHER" id="PTHR38693">
    <property type="entry name" value="UBIQUINONE BIOSYNTHESIS PROTEIN UBIJ"/>
    <property type="match status" value="1"/>
</dbReference>
<comment type="caution">
    <text evidence="3">The sequence shown here is derived from an EMBL/GenBank/DDBJ whole genome shotgun (WGS) entry which is preliminary data.</text>
</comment>
<feature type="domain" description="SCP2" evidence="2">
    <location>
        <begin position="21"/>
        <end position="118"/>
    </location>
</feature>
<dbReference type="GO" id="GO:0005737">
    <property type="term" value="C:cytoplasm"/>
    <property type="evidence" value="ECO:0007669"/>
    <property type="project" value="UniProtKB-SubCell"/>
</dbReference>
<evidence type="ECO:0000313" key="3">
    <source>
        <dbReference type="EMBL" id="MBB1125455.1"/>
    </source>
</evidence>
<dbReference type="EMBL" id="JABVCQ010000007">
    <property type="protein sequence ID" value="MBB1125455.1"/>
    <property type="molecule type" value="Genomic_DNA"/>
</dbReference>
<dbReference type="RefSeq" id="WP_182582827.1">
    <property type="nucleotide sequence ID" value="NZ_JABVCQ010000007.1"/>
</dbReference>
<dbReference type="PANTHER" id="PTHR38693:SF1">
    <property type="entry name" value="UBIQUINONE BIOSYNTHESIS ACCESSORY FACTOR UBIJ"/>
    <property type="match status" value="1"/>
</dbReference>
<name>A0A839H6Y0_9GAMM</name>
<dbReference type="InterPro" id="IPR036527">
    <property type="entry name" value="SCP2_sterol-bd_dom_sf"/>
</dbReference>
<dbReference type="Pfam" id="PF02036">
    <property type="entry name" value="SCP2"/>
    <property type="match status" value="1"/>
</dbReference>
<dbReference type="InterPro" id="IPR003033">
    <property type="entry name" value="SCP2_sterol-bd_dom"/>
</dbReference>
<proteinExistence type="inferred from homology"/>
<dbReference type="AlphaFoldDB" id="A0A839H6Y0"/>
<evidence type="ECO:0000256" key="1">
    <source>
        <dbReference type="HAMAP-Rule" id="MF_02215"/>
    </source>
</evidence>
<dbReference type="GO" id="GO:0006744">
    <property type="term" value="P:ubiquinone biosynthetic process"/>
    <property type="evidence" value="ECO:0007669"/>
    <property type="project" value="UniProtKB-UniRule"/>
</dbReference>
<evidence type="ECO:0000313" key="4">
    <source>
        <dbReference type="Proteomes" id="UP000548632"/>
    </source>
</evidence>
<dbReference type="UniPathway" id="UPA00232"/>
<comment type="pathway">
    <text evidence="1">Cofactor biosynthesis; ubiquinone biosynthesis.</text>
</comment>
<comment type="function">
    <text evidence="1">Required for ubiquinone (coenzyme Q) biosynthesis. Binds hydrophobic ubiquinone biosynthetic intermediates via its SCP2 domain and is essential for the stability of the Ubi complex. May constitute a docking platform where Ubi enzymes assemble and access their SCP2-bound polyprenyl substrates.</text>
</comment>
<reference evidence="3 4" key="1">
    <citation type="journal article" date="2020" name="Arch. Microbiol.">
        <title>The genome sequence of the giant phototrophic gammaproteobacterium Thiospirillum jenense gives insight into its physiological properties and phylogenetic relationships.</title>
        <authorList>
            <person name="Imhoff J.F."/>
            <person name="Meyer T.E."/>
            <person name="Kyndt J.A."/>
        </authorList>
    </citation>
    <scope>NUCLEOTIDE SEQUENCE [LARGE SCALE GENOMIC DNA]</scope>
    <source>
        <strain evidence="3 4">DSM 216</strain>
    </source>
</reference>
<sequence length="213" mass="24169">MSESLFAIPDPVLLVLQESVNRFLALDPEGAERLSTMQGQVLLIEVLGLETRLFVVPGRRSLQLFSAYDAEPDCTVRGTPVALLRLALGQRREEQLFSGDIEIIGDNHSAQRLSDVFKHLDVDWEELLAQVVGDHLAHQISSQARTGGHWLQRSAERLTHEVRNYLYDDGQLLATHYELQRFLNDVDHYRDAVERLAVRIEHLTPRILGISTL</sequence>
<dbReference type="InterPro" id="IPR038989">
    <property type="entry name" value="UbiJ"/>
</dbReference>
<dbReference type="Proteomes" id="UP000548632">
    <property type="component" value="Unassembled WGS sequence"/>
</dbReference>
<dbReference type="SUPFAM" id="SSF55718">
    <property type="entry name" value="SCP-like"/>
    <property type="match status" value="1"/>
</dbReference>
<keyword evidence="4" id="KW-1185">Reference proteome</keyword>
<keyword evidence="1" id="KW-0831">Ubiquinone biosynthesis</keyword>
<keyword evidence="1" id="KW-0963">Cytoplasm</keyword>
<comment type="similarity">
    <text evidence="1">Belongs to the UbiJ family.</text>
</comment>
<comment type="subcellular location">
    <subcellularLocation>
        <location evidence="1">Cytoplasm</location>
    </subcellularLocation>
</comment>